<accession>A0ABM5L317</accession>
<evidence type="ECO:0000259" key="3">
    <source>
        <dbReference type="PROSITE" id="PS51767"/>
    </source>
</evidence>
<evidence type="ECO:0000256" key="2">
    <source>
        <dbReference type="RuleBase" id="RU000454"/>
    </source>
</evidence>
<reference evidence="4" key="1">
    <citation type="submission" date="2025-05" db="UniProtKB">
        <authorList>
            <consortium name="EnsemblMetazoa"/>
        </authorList>
    </citation>
    <scope>IDENTIFICATION</scope>
</reference>
<feature type="domain" description="Peptidase A1" evidence="3">
    <location>
        <begin position="46"/>
        <end position="363"/>
    </location>
</feature>
<evidence type="ECO:0000313" key="5">
    <source>
        <dbReference type="Proteomes" id="UP001652700"/>
    </source>
</evidence>
<dbReference type="Gene3D" id="2.40.70.10">
    <property type="entry name" value="Acid Proteases"/>
    <property type="match status" value="2"/>
</dbReference>
<name>A0ABM5L317_DIAVI</name>
<dbReference type="Pfam" id="PF00026">
    <property type="entry name" value="Asp"/>
    <property type="match status" value="1"/>
</dbReference>
<evidence type="ECO:0000313" key="4">
    <source>
        <dbReference type="EnsemblMetazoa" id="XP_050516833.1"/>
    </source>
</evidence>
<dbReference type="PANTHER" id="PTHR47966:SF51">
    <property type="entry name" value="BETA-SITE APP-CLEAVING ENZYME, ISOFORM A-RELATED"/>
    <property type="match status" value="1"/>
</dbReference>
<evidence type="ECO:0000256" key="1">
    <source>
        <dbReference type="ARBA" id="ARBA00007447"/>
    </source>
</evidence>
<dbReference type="InterPro" id="IPR033121">
    <property type="entry name" value="PEPTIDASE_A1"/>
</dbReference>
<dbReference type="InterPro" id="IPR001461">
    <property type="entry name" value="Aspartic_peptidase_A1"/>
</dbReference>
<dbReference type="PANTHER" id="PTHR47966">
    <property type="entry name" value="BETA-SITE APP-CLEAVING ENZYME, ISOFORM A-RELATED"/>
    <property type="match status" value="1"/>
</dbReference>
<protein>
    <recommendedName>
        <fullName evidence="3">Peptidase A1 domain-containing protein</fullName>
    </recommendedName>
</protein>
<dbReference type="PROSITE" id="PS51767">
    <property type="entry name" value="PEPTIDASE_A1"/>
    <property type="match status" value="1"/>
</dbReference>
<organism evidence="4 5">
    <name type="scientific">Diabrotica virgifera virgifera</name>
    <name type="common">western corn rootworm</name>
    <dbReference type="NCBI Taxonomy" id="50390"/>
    <lineage>
        <taxon>Eukaryota</taxon>
        <taxon>Metazoa</taxon>
        <taxon>Ecdysozoa</taxon>
        <taxon>Arthropoda</taxon>
        <taxon>Hexapoda</taxon>
        <taxon>Insecta</taxon>
        <taxon>Pterygota</taxon>
        <taxon>Neoptera</taxon>
        <taxon>Endopterygota</taxon>
        <taxon>Coleoptera</taxon>
        <taxon>Polyphaga</taxon>
        <taxon>Cucujiformia</taxon>
        <taxon>Chrysomeloidea</taxon>
        <taxon>Chrysomelidae</taxon>
        <taxon>Galerucinae</taxon>
        <taxon>Diabroticina</taxon>
        <taxon>Diabroticites</taxon>
        <taxon>Diabrotica</taxon>
    </lineage>
</organism>
<dbReference type="SUPFAM" id="SSF50630">
    <property type="entry name" value="Acid proteases"/>
    <property type="match status" value="1"/>
</dbReference>
<dbReference type="InterPro" id="IPR021109">
    <property type="entry name" value="Peptidase_aspartic_dom_sf"/>
</dbReference>
<keyword evidence="2" id="KW-0378">Hydrolase</keyword>
<keyword evidence="2" id="KW-0645">Protease</keyword>
<dbReference type="Proteomes" id="UP001652700">
    <property type="component" value="Unplaced"/>
</dbReference>
<comment type="similarity">
    <text evidence="1 2">Belongs to the peptidase A1 family.</text>
</comment>
<dbReference type="RefSeq" id="XP_050516833.1">
    <property type="nucleotide sequence ID" value="XM_050660876.1"/>
</dbReference>
<proteinExistence type="inferred from homology"/>
<dbReference type="InterPro" id="IPR001969">
    <property type="entry name" value="Aspartic_peptidase_AS"/>
</dbReference>
<keyword evidence="5" id="KW-1185">Reference proteome</keyword>
<keyword evidence="2" id="KW-0064">Aspartyl protease</keyword>
<dbReference type="GeneID" id="126891651"/>
<dbReference type="PROSITE" id="PS00141">
    <property type="entry name" value="ASP_PROTEASE"/>
    <property type="match status" value="2"/>
</dbReference>
<sequence length="366" mass="40133">MLAGKRIALKKQTNPRQTRVRNVARSVIEGVGVGTVPLVNDYDLDYFGEIGIGTPPQLFTVIFDTGSSDLWVPSSKCADIPDNACDNHRQYDSSQSSTYQPIGIPFYIQYGSGEISGFTSADTVEVGGFSVPGQIFAEATDETSPSFFFSLFDGIMGMAYPDLTASGATPFFQNLIAQGGLDAPVFSFYLSQIANGDDGELMLGGSDPNYYTGDFAYTPVSRPLYWQITGQGISVKYGKVTKYLCQSGCQCVIDTGTSLIYGPPDEVAIINKALWAKYDDIEGLYTINCNWNWSHLPDVKFNFGGREFAIPARAYIIKYAGKCYSSFLPEDFSSWGFDWLVGDTFLKTVYSVFDFGNDRVGFAKLA</sequence>
<dbReference type="PRINTS" id="PR00792">
    <property type="entry name" value="PEPSIN"/>
</dbReference>
<dbReference type="EnsemblMetazoa" id="XM_050660876.1">
    <property type="protein sequence ID" value="XP_050516833.1"/>
    <property type="gene ID" value="LOC126891651"/>
</dbReference>